<dbReference type="InterPro" id="IPR054115">
    <property type="entry name" value="CorC_N"/>
</dbReference>
<keyword evidence="6" id="KW-0170">Cobalt</keyword>
<name>A0A368LP54_9VIBR</name>
<feature type="compositionally biased region" description="Basic and acidic residues" evidence="10">
    <location>
        <begin position="11"/>
        <end position="21"/>
    </location>
</feature>
<feature type="compositionally biased region" description="Polar residues" evidence="10">
    <location>
        <begin position="1"/>
        <end position="10"/>
    </location>
</feature>
<evidence type="ECO:0000256" key="2">
    <source>
        <dbReference type="ARBA" id="ARBA00022448"/>
    </source>
</evidence>
<keyword evidence="3" id="KW-0677">Repeat</keyword>
<protein>
    <recommendedName>
        <fullName evidence="8">Magnesium and cobalt efflux protein CorC</fullName>
    </recommendedName>
</protein>
<evidence type="ECO:0000256" key="3">
    <source>
        <dbReference type="ARBA" id="ARBA00022737"/>
    </source>
</evidence>
<evidence type="ECO:0000259" key="11">
    <source>
        <dbReference type="PROSITE" id="PS51371"/>
    </source>
</evidence>
<gene>
    <name evidence="12" type="ORF">CIK83_08820</name>
</gene>
<dbReference type="EMBL" id="QPGL01000001">
    <property type="protein sequence ID" value="RCS73690.1"/>
    <property type="molecule type" value="Genomic_DNA"/>
</dbReference>
<dbReference type="SMART" id="SM01091">
    <property type="entry name" value="CorC_HlyC"/>
    <property type="match status" value="1"/>
</dbReference>
<dbReference type="CDD" id="cd04590">
    <property type="entry name" value="CBS_pair_CorC_HlyC_assoc"/>
    <property type="match status" value="1"/>
</dbReference>
<keyword evidence="13" id="KW-1185">Reference proteome</keyword>
<dbReference type="SUPFAM" id="SSF56176">
    <property type="entry name" value="FAD-binding/transporter-associated domain-like"/>
    <property type="match status" value="1"/>
</dbReference>
<dbReference type="Gene3D" id="3.90.1280.20">
    <property type="match status" value="2"/>
</dbReference>
<keyword evidence="5 9" id="KW-0129">CBS domain</keyword>
<dbReference type="Pfam" id="PF00571">
    <property type="entry name" value="CBS"/>
    <property type="match status" value="2"/>
</dbReference>
<dbReference type="FunFam" id="3.10.580.10:FF:000002">
    <property type="entry name" value="Magnesium/cobalt efflux protein CorC"/>
    <property type="match status" value="1"/>
</dbReference>
<sequence length="301" mass="34296">MNDSNSPSHSEGNDKSEGPSRKSFFDRLAHLFQADPKDRQELVEVFRDSEENDLIDPDTRDMLEGVMEISEMRVRDIMIPRSQMVTINRDYDLDSLATLIIEATHSRYPVINEDKDHIEGILLAKDLLRYLVSDSTPFILSEVVRPAVVVPESKRVDRLLKEFREERYHMAIVVDEFGSVSGLITIEDILEEIVGEIEDEFDDEESADIRQLSKHTFSVKALTDIDDFNDAFNTKYSDEEVDTVGGLVTLAFGHLPERGEIVEIDGYVFKVTASDNRKVIQLQVTIPNNSETNLEPETQDN</sequence>
<dbReference type="InterPro" id="IPR016169">
    <property type="entry name" value="FAD-bd_PCMH_sub2"/>
</dbReference>
<proteinExistence type="inferred from homology"/>
<dbReference type="GO" id="GO:0050660">
    <property type="term" value="F:flavin adenine dinucleotide binding"/>
    <property type="evidence" value="ECO:0007669"/>
    <property type="project" value="InterPro"/>
</dbReference>
<evidence type="ECO:0000256" key="9">
    <source>
        <dbReference type="PROSITE-ProRule" id="PRU00703"/>
    </source>
</evidence>
<comment type="caution">
    <text evidence="12">The sequence shown here is derived from an EMBL/GenBank/DDBJ whole genome shotgun (WGS) entry which is preliminary data.</text>
</comment>
<feature type="domain" description="CBS" evidence="11">
    <location>
        <begin position="143"/>
        <end position="200"/>
    </location>
</feature>
<dbReference type="PANTHER" id="PTHR22777:SF27">
    <property type="entry name" value="MAGNESIUM AND COBALT EFFLUX PROTEIN CORC"/>
    <property type="match status" value="1"/>
</dbReference>
<dbReference type="Proteomes" id="UP000252479">
    <property type="component" value="Unassembled WGS sequence"/>
</dbReference>
<evidence type="ECO:0000256" key="7">
    <source>
        <dbReference type="ARBA" id="ARBA00037273"/>
    </source>
</evidence>
<feature type="region of interest" description="Disordered" evidence="10">
    <location>
        <begin position="1"/>
        <end position="21"/>
    </location>
</feature>
<dbReference type="InterPro" id="IPR000644">
    <property type="entry name" value="CBS_dom"/>
</dbReference>
<dbReference type="InterPro" id="IPR036318">
    <property type="entry name" value="FAD-bd_PCMH-like_sf"/>
</dbReference>
<evidence type="ECO:0000256" key="6">
    <source>
        <dbReference type="ARBA" id="ARBA00023285"/>
    </source>
</evidence>
<organism evidence="12 13">
    <name type="scientific">Vibrio casei</name>
    <dbReference type="NCBI Taxonomy" id="673372"/>
    <lineage>
        <taxon>Bacteria</taxon>
        <taxon>Pseudomonadati</taxon>
        <taxon>Pseudomonadota</taxon>
        <taxon>Gammaproteobacteria</taxon>
        <taxon>Vibrionales</taxon>
        <taxon>Vibrionaceae</taxon>
        <taxon>Vibrio</taxon>
    </lineage>
</organism>
<dbReference type="Gene3D" id="3.30.465.10">
    <property type="match status" value="1"/>
</dbReference>
<dbReference type="SMART" id="SM00116">
    <property type="entry name" value="CBS"/>
    <property type="match status" value="2"/>
</dbReference>
<keyword evidence="4" id="KW-0460">Magnesium</keyword>
<evidence type="ECO:0000256" key="10">
    <source>
        <dbReference type="SAM" id="MobiDB-lite"/>
    </source>
</evidence>
<dbReference type="AlphaFoldDB" id="A0A368LP54"/>
<accession>A0A368LP54</accession>
<keyword evidence="2" id="KW-0813">Transport</keyword>
<reference evidence="12 13" key="1">
    <citation type="journal article" date="2017" name="Elife">
        <title>Extensive horizontal gene transfer in cheese-associated bacteria.</title>
        <authorList>
            <person name="Bonham K.S."/>
            <person name="Wolfe B.E."/>
            <person name="Dutton R.J."/>
        </authorList>
    </citation>
    <scope>NUCLEOTIDE SEQUENCE [LARGE SCALE GENOMIC DNA]</scope>
    <source>
        <strain evidence="12 13">JB196</strain>
    </source>
</reference>
<dbReference type="Pfam" id="PF21917">
    <property type="entry name" value="NMB0537_N"/>
    <property type="match status" value="1"/>
</dbReference>
<dbReference type="GeneID" id="303189022"/>
<dbReference type="PROSITE" id="PS51371">
    <property type="entry name" value="CBS"/>
    <property type="match status" value="2"/>
</dbReference>
<evidence type="ECO:0000256" key="1">
    <source>
        <dbReference type="ARBA" id="ARBA00006337"/>
    </source>
</evidence>
<dbReference type="RefSeq" id="WP_086961399.1">
    <property type="nucleotide sequence ID" value="NZ_AP018680.1"/>
</dbReference>
<dbReference type="SUPFAM" id="SSF54631">
    <property type="entry name" value="CBS-domain pair"/>
    <property type="match status" value="1"/>
</dbReference>
<comment type="function">
    <text evidence="7">Plays a role in the transport of magnesium and cobalt ions.</text>
</comment>
<dbReference type="PANTHER" id="PTHR22777">
    <property type="entry name" value="HEMOLYSIN-RELATED"/>
    <property type="match status" value="1"/>
</dbReference>
<dbReference type="GO" id="GO:0005886">
    <property type="term" value="C:plasma membrane"/>
    <property type="evidence" value="ECO:0007669"/>
    <property type="project" value="TreeGrafter"/>
</dbReference>
<dbReference type="OrthoDB" id="9797674at2"/>
<evidence type="ECO:0000256" key="5">
    <source>
        <dbReference type="ARBA" id="ARBA00023122"/>
    </source>
</evidence>
<dbReference type="InterPro" id="IPR005170">
    <property type="entry name" value="Transptr-assoc_dom"/>
</dbReference>
<dbReference type="InterPro" id="IPR046342">
    <property type="entry name" value="CBS_dom_sf"/>
</dbReference>
<dbReference type="Pfam" id="PF03471">
    <property type="entry name" value="CorC_HlyC"/>
    <property type="match status" value="1"/>
</dbReference>
<evidence type="ECO:0000313" key="13">
    <source>
        <dbReference type="Proteomes" id="UP000252479"/>
    </source>
</evidence>
<dbReference type="InterPro" id="IPR044751">
    <property type="entry name" value="Ion_transp-like_CBS"/>
</dbReference>
<evidence type="ECO:0000256" key="8">
    <source>
        <dbReference type="ARBA" id="ARBA00040729"/>
    </source>
</evidence>
<evidence type="ECO:0000256" key="4">
    <source>
        <dbReference type="ARBA" id="ARBA00022842"/>
    </source>
</evidence>
<evidence type="ECO:0000313" key="12">
    <source>
        <dbReference type="EMBL" id="RCS73690.1"/>
    </source>
</evidence>
<feature type="domain" description="CBS" evidence="11">
    <location>
        <begin position="78"/>
        <end position="138"/>
    </location>
</feature>
<comment type="similarity">
    <text evidence="1">Belongs to the UPF0053 family.</text>
</comment>
<dbReference type="NCBIfam" id="NF011675">
    <property type="entry name" value="PRK15094.1"/>
    <property type="match status" value="1"/>
</dbReference>